<feature type="region of interest" description="Disordered" evidence="1">
    <location>
        <begin position="276"/>
        <end position="391"/>
    </location>
</feature>
<accession>A0ABV9LHR5</accession>
<evidence type="ECO:0000259" key="2">
    <source>
        <dbReference type="Pfam" id="PF18915"/>
    </source>
</evidence>
<dbReference type="InterPro" id="IPR043725">
    <property type="entry name" value="DUF5667"/>
</dbReference>
<comment type="caution">
    <text evidence="3">The sequence shown here is derived from an EMBL/GenBank/DDBJ whole genome shotgun (WGS) entry which is preliminary data.</text>
</comment>
<proteinExistence type="predicted"/>
<dbReference type="EMBL" id="JBHSGR010000008">
    <property type="protein sequence ID" value="MFC4693671.1"/>
    <property type="molecule type" value="Genomic_DNA"/>
</dbReference>
<reference evidence="4" key="1">
    <citation type="journal article" date="2019" name="Int. J. Syst. Evol. Microbiol.">
        <title>The Global Catalogue of Microorganisms (GCM) 10K type strain sequencing project: providing services to taxonomists for standard genome sequencing and annotation.</title>
        <authorList>
            <consortium name="The Broad Institute Genomics Platform"/>
            <consortium name="The Broad Institute Genome Sequencing Center for Infectious Disease"/>
            <person name="Wu L."/>
            <person name="Ma J."/>
        </authorList>
    </citation>
    <scope>NUCLEOTIDE SEQUENCE [LARGE SCALE GENOMIC DNA]</scope>
    <source>
        <strain evidence="4">CCUG 62763</strain>
    </source>
</reference>
<evidence type="ECO:0000256" key="1">
    <source>
        <dbReference type="SAM" id="MobiDB-lite"/>
    </source>
</evidence>
<evidence type="ECO:0000313" key="4">
    <source>
        <dbReference type="Proteomes" id="UP001596025"/>
    </source>
</evidence>
<feature type="compositionally biased region" description="Pro residues" evidence="1">
    <location>
        <begin position="353"/>
        <end position="369"/>
    </location>
</feature>
<evidence type="ECO:0000313" key="3">
    <source>
        <dbReference type="EMBL" id="MFC4693671.1"/>
    </source>
</evidence>
<dbReference type="Pfam" id="PF18915">
    <property type="entry name" value="DUF5667"/>
    <property type="match status" value="1"/>
</dbReference>
<protein>
    <submittedName>
        <fullName evidence="3">DUF5667 domain-containing protein</fullName>
    </submittedName>
</protein>
<organism evidence="3 4">
    <name type="scientific">Geodermatophilus arenarius</name>
    <dbReference type="NCBI Taxonomy" id="1137990"/>
    <lineage>
        <taxon>Bacteria</taxon>
        <taxon>Bacillati</taxon>
        <taxon>Actinomycetota</taxon>
        <taxon>Actinomycetes</taxon>
        <taxon>Geodermatophilales</taxon>
        <taxon>Geodermatophilaceae</taxon>
        <taxon>Geodermatophilus</taxon>
    </lineage>
</organism>
<feature type="domain" description="DUF5667" evidence="2">
    <location>
        <begin position="115"/>
        <end position="183"/>
    </location>
</feature>
<feature type="region of interest" description="Disordered" evidence="1">
    <location>
        <begin position="1"/>
        <end position="20"/>
    </location>
</feature>
<dbReference type="Proteomes" id="UP001596025">
    <property type="component" value="Unassembled WGS sequence"/>
</dbReference>
<feature type="compositionally biased region" description="Low complexity" evidence="1">
    <location>
        <begin position="276"/>
        <end position="289"/>
    </location>
</feature>
<feature type="compositionally biased region" description="Pro residues" evidence="1">
    <location>
        <begin position="290"/>
        <end position="311"/>
    </location>
</feature>
<feature type="region of interest" description="Disordered" evidence="1">
    <location>
        <begin position="55"/>
        <end position="83"/>
    </location>
</feature>
<dbReference type="RefSeq" id="WP_387988388.1">
    <property type="nucleotide sequence ID" value="NZ_JBHSGR010000008.1"/>
</dbReference>
<gene>
    <name evidence="3" type="ORF">ACFO3M_09760</name>
</gene>
<keyword evidence="4" id="KW-1185">Reference proteome</keyword>
<sequence>MSAEHDAAGASRRASARQREAALEDRLRALAVDLDDEPAPDFRAATRARLVAMAAVRSPEPAPEPEPRRGLSRLRAARPAPGRPAWRSRLTAGVAGAALAVTALGSLVALSTDAEPGDALYALKRGTEQTQLALAGDERGLTLLEFATTRLQELGDLVEDGVATPPADLVVDTLATMDAQTTEGAALVLTQAVAGRDAAPLAVLAGWAEDQGSGLAGLQDALPADAGTAATRSLEVVSEVGTRAAELRTALDCPAGPAVSGADRFGPLPVACGATPAPPTAGSGTTAPAPAGPGAPTPDQPAAPSTQPAPPTAGSGTTAPSSAAPAPSTGSGPAAPTGSGGGSVPTGGTAPTTAPPVPGGGLPLPPLPLPGGGGQPSAPSTTTPPPVLDTPLPICLWPIIC</sequence>
<feature type="compositionally biased region" description="Low complexity" evidence="1">
    <location>
        <begin position="312"/>
        <end position="337"/>
    </location>
</feature>
<name>A0ABV9LHR5_9ACTN</name>